<dbReference type="EMBL" id="UINC01013258">
    <property type="protein sequence ID" value="SVA57413.1"/>
    <property type="molecule type" value="Genomic_DNA"/>
</dbReference>
<dbReference type="SUPFAM" id="SSF51306">
    <property type="entry name" value="LexA/Signal peptidase"/>
    <property type="match status" value="1"/>
</dbReference>
<evidence type="ECO:0000256" key="11">
    <source>
        <dbReference type="ARBA" id="ARBA00023236"/>
    </source>
</evidence>
<keyword evidence="5" id="KW-0378">Hydrolase</keyword>
<keyword evidence="10" id="KW-0234">DNA repair</keyword>
<keyword evidence="6" id="KW-0068">Autocatalytic cleavage</keyword>
<evidence type="ECO:0000259" key="12">
    <source>
        <dbReference type="Pfam" id="PF00717"/>
    </source>
</evidence>
<dbReference type="GO" id="GO:0006281">
    <property type="term" value="P:DNA repair"/>
    <property type="evidence" value="ECO:0007669"/>
    <property type="project" value="UniProtKB-KW"/>
</dbReference>
<dbReference type="GO" id="GO:0045892">
    <property type="term" value="P:negative regulation of DNA-templated transcription"/>
    <property type="evidence" value="ECO:0007669"/>
    <property type="project" value="InterPro"/>
</dbReference>
<keyword evidence="2" id="KW-0678">Repressor</keyword>
<reference evidence="13" key="1">
    <citation type="submission" date="2018-05" db="EMBL/GenBank/DDBJ databases">
        <authorList>
            <person name="Lanie J.A."/>
            <person name="Ng W.-L."/>
            <person name="Kazmierczak K.M."/>
            <person name="Andrzejewski T.M."/>
            <person name="Davidsen T.M."/>
            <person name="Wayne K.J."/>
            <person name="Tettelin H."/>
            <person name="Glass J.I."/>
            <person name="Rusch D."/>
            <person name="Podicherti R."/>
            <person name="Tsui H.-C.T."/>
            <person name="Winkler M.E."/>
        </authorList>
    </citation>
    <scope>NUCLEOTIDE SEQUENCE</scope>
</reference>
<evidence type="ECO:0000256" key="6">
    <source>
        <dbReference type="ARBA" id="ARBA00022813"/>
    </source>
</evidence>
<dbReference type="InterPro" id="IPR015927">
    <property type="entry name" value="Peptidase_S24_S26A/B/C"/>
</dbReference>
<proteinExistence type="inferred from homology"/>
<dbReference type="InterPro" id="IPR036286">
    <property type="entry name" value="LexA/Signal_pep-like_sf"/>
</dbReference>
<dbReference type="InterPro" id="IPR006197">
    <property type="entry name" value="Peptidase_S24_LexA"/>
</dbReference>
<dbReference type="InterPro" id="IPR006200">
    <property type="entry name" value="LexA"/>
</dbReference>
<evidence type="ECO:0000256" key="8">
    <source>
        <dbReference type="ARBA" id="ARBA00023125"/>
    </source>
</evidence>
<dbReference type="NCBIfam" id="TIGR00498">
    <property type="entry name" value="lexA"/>
    <property type="match status" value="1"/>
</dbReference>
<dbReference type="PANTHER" id="PTHR33516:SF2">
    <property type="entry name" value="LEXA REPRESSOR-RELATED"/>
    <property type="match status" value="1"/>
</dbReference>
<evidence type="ECO:0000256" key="2">
    <source>
        <dbReference type="ARBA" id="ARBA00022491"/>
    </source>
</evidence>
<dbReference type="SUPFAM" id="SSF46785">
    <property type="entry name" value="Winged helix' DNA-binding domain"/>
    <property type="match status" value="1"/>
</dbReference>
<evidence type="ECO:0000256" key="9">
    <source>
        <dbReference type="ARBA" id="ARBA00023163"/>
    </source>
</evidence>
<dbReference type="PRINTS" id="PR00726">
    <property type="entry name" value="LEXASERPTASE"/>
</dbReference>
<evidence type="ECO:0000256" key="3">
    <source>
        <dbReference type="ARBA" id="ARBA00022705"/>
    </source>
</evidence>
<keyword evidence="8" id="KW-0238">DNA-binding</keyword>
<keyword evidence="3" id="KW-0235">DNA replication</keyword>
<dbReference type="InterPro" id="IPR036388">
    <property type="entry name" value="WH-like_DNA-bd_sf"/>
</dbReference>
<dbReference type="AlphaFoldDB" id="A0A381WZM8"/>
<dbReference type="Gene3D" id="2.10.109.10">
    <property type="entry name" value="Umud Fragment, subunit A"/>
    <property type="match status" value="1"/>
</dbReference>
<dbReference type="InterPro" id="IPR039418">
    <property type="entry name" value="LexA-like"/>
</dbReference>
<evidence type="ECO:0000256" key="5">
    <source>
        <dbReference type="ARBA" id="ARBA00022801"/>
    </source>
</evidence>
<evidence type="ECO:0000256" key="4">
    <source>
        <dbReference type="ARBA" id="ARBA00022763"/>
    </source>
</evidence>
<dbReference type="InterPro" id="IPR050077">
    <property type="entry name" value="LexA_repressor"/>
</dbReference>
<keyword evidence="4" id="KW-0227">DNA damage</keyword>
<accession>A0A381WZM8</accession>
<dbReference type="InterPro" id="IPR036390">
    <property type="entry name" value="WH_DNA-bd_sf"/>
</dbReference>
<evidence type="ECO:0000256" key="10">
    <source>
        <dbReference type="ARBA" id="ARBA00023204"/>
    </source>
</evidence>
<evidence type="ECO:0000256" key="1">
    <source>
        <dbReference type="ARBA" id="ARBA00007484"/>
    </source>
</evidence>
<evidence type="ECO:0000313" key="13">
    <source>
        <dbReference type="EMBL" id="SVA57413.1"/>
    </source>
</evidence>
<dbReference type="GO" id="GO:0009432">
    <property type="term" value="P:SOS response"/>
    <property type="evidence" value="ECO:0007669"/>
    <property type="project" value="UniProtKB-KW"/>
</dbReference>
<dbReference type="CDD" id="cd06529">
    <property type="entry name" value="S24_LexA-like"/>
    <property type="match status" value="1"/>
</dbReference>
<protein>
    <recommendedName>
        <fullName evidence="12">Peptidase S24/S26A/S26B/S26C domain-containing protein</fullName>
    </recommendedName>
</protein>
<comment type="similarity">
    <text evidence="1">Belongs to the peptidase S24 family.</text>
</comment>
<organism evidence="13">
    <name type="scientific">marine metagenome</name>
    <dbReference type="NCBI Taxonomy" id="408172"/>
    <lineage>
        <taxon>unclassified sequences</taxon>
        <taxon>metagenomes</taxon>
        <taxon>ecological metagenomes</taxon>
    </lineage>
</organism>
<evidence type="ECO:0000256" key="7">
    <source>
        <dbReference type="ARBA" id="ARBA00023015"/>
    </source>
</evidence>
<name>A0A381WZM8_9ZZZZ</name>
<dbReference type="Pfam" id="PF00717">
    <property type="entry name" value="Peptidase_S24"/>
    <property type="match status" value="1"/>
</dbReference>
<keyword evidence="11" id="KW-0742">SOS response</keyword>
<dbReference type="Gene3D" id="1.10.10.10">
    <property type="entry name" value="Winged helix-like DNA-binding domain superfamily/Winged helix DNA-binding domain"/>
    <property type="match status" value="1"/>
</dbReference>
<gene>
    <name evidence="13" type="ORF">METZ01_LOCUS110267</name>
</gene>
<dbReference type="GO" id="GO:0003677">
    <property type="term" value="F:DNA binding"/>
    <property type="evidence" value="ECO:0007669"/>
    <property type="project" value="UniProtKB-KW"/>
</dbReference>
<dbReference type="GO" id="GO:0006260">
    <property type="term" value="P:DNA replication"/>
    <property type="evidence" value="ECO:0007669"/>
    <property type="project" value="UniProtKB-KW"/>
</dbReference>
<sequence>MNKSLSPKLKRFLDFIQRFTLIHDQSPSYEEIMASLGFGSLGTVNWYVKTLEEEGHLSRIKGPNGKRALTLSHKEHATTTTARLPLLGLIAAGEPIEALENPEMVDVPPSLLHPDHYVLQVKGDSMIDEQIHDGDFIVARKAKTARSGQIVVALINGEATLKCYVPKSNGVELHPRNPDFPVIRVNSQDDFHINGVLLYSFRNYLN</sequence>
<keyword evidence="9" id="KW-0804">Transcription</keyword>
<dbReference type="GO" id="GO:0004252">
    <property type="term" value="F:serine-type endopeptidase activity"/>
    <property type="evidence" value="ECO:0007669"/>
    <property type="project" value="InterPro"/>
</dbReference>
<dbReference type="PANTHER" id="PTHR33516">
    <property type="entry name" value="LEXA REPRESSOR"/>
    <property type="match status" value="1"/>
</dbReference>
<feature type="domain" description="Peptidase S24/S26A/S26B/S26C" evidence="12">
    <location>
        <begin position="85"/>
        <end position="197"/>
    </location>
</feature>
<keyword evidence="7" id="KW-0805">Transcription regulation</keyword>